<dbReference type="AlphaFoldDB" id="D7AVX0"/>
<dbReference type="STRING" id="446468.Ndas_4239"/>
<dbReference type="KEGG" id="nda:Ndas_4239"/>
<accession>D7AVX0</accession>
<evidence type="ECO:0000313" key="2">
    <source>
        <dbReference type="Proteomes" id="UP000002219"/>
    </source>
</evidence>
<protein>
    <submittedName>
        <fullName evidence="1">Uncharacterized protein</fullName>
    </submittedName>
</protein>
<dbReference type="EMBL" id="CP002040">
    <property type="protein sequence ID" value="ADH69630.1"/>
    <property type="molecule type" value="Genomic_DNA"/>
</dbReference>
<keyword evidence="2" id="KW-1185">Reference proteome</keyword>
<proteinExistence type="predicted"/>
<evidence type="ECO:0000313" key="1">
    <source>
        <dbReference type="EMBL" id="ADH69630.1"/>
    </source>
</evidence>
<dbReference type="HOGENOM" id="CLU_2845419_0_0_11"/>
<dbReference type="Proteomes" id="UP000002219">
    <property type="component" value="Chromosome 1"/>
</dbReference>
<gene>
    <name evidence="1" type="ordered locus">Ndas_4239</name>
</gene>
<sequence>MPETTIYENGNPGSSKSDIHCATVTLKGAKIDTVTHTSSVQLLPHSDLRFSVATAVASHGAPNLW</sequence>
<organism evidence="1 2">
    <name type="scientific">Nocardiopsis dassonvillei (strain ATCC 23218 / DSM 43111 / CIP 107115 / JCM 7437 / KCTC 9190 / NBRC 14626 / NCTC 10488 / NRRL B-5397 / IMRU 509)</name>
    <name type="common">Actinomadura dassonvillei</name>
    <dbReference type="NCBI Taxonomy" id="446468"/>
    <lineage>
        <taxon>Bacteria</taxon>
        <taxon>Bacillati</taxon>
        <taxon>Actinomycetota</taxon>
        <taxon>Actinomycetes</taxon>
        <taxon>Streptosporangiales</taxon>
        <taxon>Nocardiopsidaceae</taxon>
        <taxon>Nocardiopsis</taxon>
    </lineage>
</organism>
<name>D7AVX0_NOCDD</name>
<reference evidence="1 2" key="1">
    <citation type="journal article" date="2010" name="Stand. Genomic Sci.">
        <title>Complete genome sequence of Nocardiopsis dassonvillei type strain (IMRU 509).</title>
        <authorList>
            <person name="Sun H."/>
            <person name="Lapidus A."/>
            <person name="Nolan M."/>
            <person name="Lucas S."/>
            <person name="Del Rio T.G."/>
            <person name="Tice H."/>
            <person name="Cheng J.F."/>
            <person name="Tapia R."/>
            <person name="Han C."/>
            <person name="Goodwin L."/>
            <person name="Pitluck S."/>
            <person name="Pagani I."/>
            <person name="Ivanova N."/>
            <person name="Mavromatis K."/>
            <person name="Mikhailova N."/>
            <person name="Pati A."/>
            <person name="Chen A."/>
            <person name="Palaniappan K."/>
            <person name="Land M."/>
            <person name="Hauser L."/>
            <person name="Chang Y.J."/>
            <person name="Jeffries C.D."/>
            <person name="Djao O.D."/>
            <person name="Rohde M."/>
            <person name="Sikorski J."/>
            <person name="Goker M."/>
            <person name="Woyke T."/>
            <person name="Bristow J."/>
            <person name="Eisen J.A."/>
            <person name="Markowitz V."/>
            <person name="Hugenholtz P."/>
            <person name="Kyrpides N.C."/>
            <person name="Klenk H.P."/>
        </authorList>
    </citation>
    <scope>NUCLEOTIDE SEQUENCE [LARGE SCALE GENOMIC DNA]</scope>
    <source>
        <strain evidence="2">ATCC 23218 / DSM 43111 / CIP 107115 / JCM 7437 / KCTC 9190 / NBRC 14626 / NCTC 10488 / NRRL B-5397 / IMRU 509</strain>
    </source>
</reference>